<dbReference type="InterPro" id="IPR048540">
    <property type="entry name" value="Rrn7_cyclin_N"/>
</dbReference>
<dbReference type="InterPro" id="IPR048538">
    <property type="entry name" value="Rrn7_cyclin_C"/>
</dbReference>
<dbReference type="Proteomes" id="UP000027265">
    <property type="component" value="Unassembled WGS sequence"/>
</dbReference>
<evidence type="ECO:0000256" key="3">
    <source>
        <dbReference type="ARBA" id="ARBA00022723"/>
    </source>
</evidence>
<dbReference type="Pfam" id="PF20644">
    <property type="entry name" value="Rrn7_cyclin_N"/>
    <property type="match status" value="1"/>
</dbReference>
<dbReference type="GO" id="GO:0042790">
    <property type="term" value="P:nucleolar large rRNA transcription by RNA polymerase I"/>
    <property type="evidence" value="ECO:0007669"/>
    <property type="project" value="TreeGrafter"/>
</dbReference>
<keyword evidence="3" id="KW-0479">Metal-binding</keyword>
<dbReference type="STRING" id="933084.A0A067QPJ7"/>
<comment type="similarity">
    <text evidence="2">Belongs to the RRN7/TAF1B family.</text>
</comment>
<dbReference type="Pfam" id="PF20645">
    <property type="entry name" value="Rrn7_cyclin_C"/>
    <property type="match status" value="1"/>
</dbReference>
<dbReference type="OrthoDB" id="428577at2759"/>
<dbReference type="InParanoid" id="A0A067QPJ7"/>
<comment type="subcellular location">
    <subcellularLocation>
        <location evidence="1">Nucleus</location>
        <location evidence="1">Nucleolus</location>
    </subcellularLocation>
</comment>
<name>A0A067QPJ7_9AGAM</name>
<evidence type="ECO:0000256" key="6">
    <source>
        <dbReference type="ARBA" id="ARBA00023015"/>
    </source>
</evidence>
<evidence type="ECO:0000256" key="4">
    <source>
        <dbReference type="ARBA" id="ARBA00022771"/>
    </source>
</evidence>
<evidence type="ECO:0000256" key="7">
    <source>
        <dbReference type="ARBA" id="ARBA00023125"/>
    </source>
</evidence>
<keyword evidence="8" id="KW-0804">Transcription</keyword>
<keyword evidence="14" id="KW-1185">Reference proteome</keyword>
<evidence type="ECO:0000313" key="13">
    <source>
        <dbReference type="EMBL" id="KDQ64561.1"/>
    </source>
</evidence>
<evidence type="ECO:0000256" key="10">
    <source>
        <dbReference type="SAM" id="MobiDB-lite"/>
    </source>
</evidence>
<evidence type="ECO:0000256" key="9">
    <source>
        <dbReference type="ARBA" id="ARBA00023242"/>
    </source>
</evidence>
<evidence type="ECO:0000313" key="14">
    <source>
        <dbReference type="Proteomes" id="UP000027265"/>
    </source>
</evidence>
<reference evidence="14" key="1">
    <citation type="journal article" date="2014" name="Proc. Natl. Acad. Sci. U.S.A.">
        <title>Extensive sampling of basidiomycete genomes demonstrates inadequacy of the white-rot/brown-rot paradigm for wood decay fungi.</title>
        <authorList>
            <person name="Riley R."/>
            <person name="Salamov A.A."/>
            <person name="Brown D.W."/>
            <person name="Nagy L.G."/>
            <person name="Floudas D."/>
            <person name="Held B.W."/>
            <person name="Levasseur A."/>
            <person name="Lombard V."/>
            <person name="Morin E."/>
            <person name="Otillar R."/>
            <person name="Lindquist E.A."/>
            <person name="Sun H."/>
            <person name="LaButti K.M."/>
            <person name="Schmutz J."/>
            <person name="Jabbour D."/>
            <person name="Luo H."/>
            <person name="Baker S.E."/>
            <person name="Pisabarro A.G."/>
            <person name="Walton J.D."/>
            <person name="Blanchette R.A."/>
            <person name="Henrissat B."/>
            <person name="Martin F."/>
            <person name="Cullen D."/>
            <person name="Hibbett D.S."/>
            <person name="Grigoriev I.V."/>
        </authorList>
    </citation>
    <scope>NUCLEOTIDE SEQUENCE [LARGE SCALE GENOMIC DNA]</scope>
    <source>
        <strain evidence="14">MUCL 33604</strain>
    </source>
</reference>
<gene>
    <name evidence="13" type="ORF">JAAARDRAFT_52507</name>
</gene>
<evidence type="ECO:0008006" key="15">
    <source>
        <dbReference type="Google" id="ProtNLM"/>
    </source>
</evidence>
<feature type="domain" description="Rrn7/TAF1B N-terminal cyclin" evidence="11">
    <location>
        <begin position="85"/>
        <end position="277"/>
    </location>
</feature>
<feature type="compositionally biased region" description="Polar residues" evidence="10">
    <location>
        <begin position="517"/>
        <end position="527"/>
    </location>
</feature>
<proteinExistence type="inferred from homology"/>
<protein>
    <recommendedName>
        <fullName evidence="15">RRN7-type domain-containing protein</fullName>
    </recommendedName>
</protein>
<dbReference type="AlphaFoldDB" id="A0A067QPJ7"/>
<feature type="region of interest" description="Disordered" evidence="10">
    <location>
        <begin position="129"/>
        <end position="225"/>
    </location>
</feature>
<dbReference type="EMBL" id="KL197709">
    <property type="protein sequence ID" value="KDQ64561.1"/>
    <property type="molecule type" value="Genomic_DNA"/>
</dbReference>
<keyword evidence="7" id="KW-0238">DNA-binding</keyword>
<dbReference type="GO" id="GO:0070860">
    <property type="term" value="C:RNA polymerase I core factor complex"/>
    <property type="evidence" value="ECO:0007669"/>
    <property type="project" value="InterPro"/>
</dbReference>
<evidence type="ECO:0000256" key="2">
    <source>
        <dbReference type="ARBA" id="ARBA00006899"/>
    </source>
</evidence>
<feature type="compositionally biased region" description="Basic and acidic residues" evidence="10">
    <location>
        <begin position="153"/>
        <end position="169"/>
    </location>
</feature>
<dbReference type="GO" id="GO:0008270">
    <property type="term" value="F:zinc ion binding"/>
    <property type="evidence" value="ECO:0007669"/>
    <property type="project" value="UniProtKB-KW"/>
</dbReference>
<sequence length="606" mass="68075">MARRRCPVCGSKKWHKEPSSGLIICSEGHVLQNYRNETIEATEFGPHAVTRRTLKSNRKKKEKGSRADPKLYHGPRARFHYFQCLQLMLRKQIATLTALWALPPEFEIVCRDIWALHLSLLPNPPSAEPLHYAQEQGGMNTSKDGEASLPTKSSEDKGSGLEDELRVEGEENDPSSSSSDTETEEEPHEDPELAALMRELSESSSSEVEVDPTSQEPGDGGKGKVKRQYFKCGQYETPASNLAVLMVAFWTMRMPVMYADMIRLAESYDLPYLDPISRNLIPPSMSLHLTKHTTAALSPHHTPRVLALHAQSTRLAKLLYSSYGISTPELNAAPLLWRAVCGLGGTPTLYNLTKSVSRTLSLNLTIHYSLGPQLEKLRHTDPDFYHKYDNVPPEAALVAAVVVVLKMTYGLDGRERTPLSGREPGCSLPKIDEYIAHIRKLEEAEEKNVHDMLTSTSQMNVIELDSGQLDAYLDFCDKALLGTRDFKQEPSVLSHLFPLKRTNPEAPENPILKPQHPSLSASVPDNTKNGDELRPGESYRIYNARDIFGTLPGEYETVVQRGGRWAGVSDECVNAIVERFERRLVRWWEGVKRQEKRKSAGENRER</sequence>
<keyword evidence="9" id="KW-0539">Nucleus</keyword>
<accession>A0A067QPJ7</accession>
<dbReference type="PANTHER" id="PTHR31576:SF2">
    <property type="entry name" value="TATA BOX-BINDING PROTEIN-ASSOCIATED FACTOR RNA POLYMERASE I SUBUNIT B"/>
    <property type="match status" value="1"/>
</dbReference>
<dbReference type="FunCoup" id="A0A067QPJ7">
    <property type="interactions" value="42"/>
</dbReference>
<evidence type="ECO:0000259" key="12">
    <source>
        <dbReference type="Pfam" id="PF20645"/>
    </source>
</evidence>
<evidence type="ECO:0000256" key="1">
    <source>
        <dbReference type="ARBA" id="ARBA00004604"/>
    </source>
</evidence>
<evidence type="ECO:0000256" key="8">
    <source>
        <dbReference type="ARBA" id="ARBA00023163"/>
    </source>
</evidence>
<dbReference type="GO" id="GO:0001164">
    <property type="term" value="F:RNA polymerase I core promoter sequence-specific DNA binding"/>
    <property type="evidence" value="ECO:0007669"/>
    <property type="project" value="InterPro"/>
</dbReference>
<evidence type="ECO:0000259" key="11">
    <source>
        <dbReference type="Pfam" id="PF20644"/>
    </source>
</evidence>
<dbReference type="HOGENOM" id="CLU_029055_0_0_1"/>
<keyword evidence="4" id="KW-0863">Zinc-finger</keyword>
<dbReference type="InterPro" id="IPR033599">
    <property type="entry name" value="TAF1B/Rrn7"/>
</dbReference>
<feature type="domain" description="Rrn7/TAF1B C-terminal cyclin" evidence="12">
    <location>
        <begin position="307"/>
        <end position="479"/>
    </location>
</feature>
<evidence type="ECO:0000256" key="5">
    <source>
        <dbReference type="ARBA" id="ARBA00022833"/>
    </source>
</evidence>
<keyword evidence="5" id="KW-0862">Zinc</keyword>
<organism evidence="13 14">
    <name type="scientific">Jaapia argillacea MUCL 33604</name>
    <dbReference type="NCBI Taxonomy" id="933084"/>
    <lineage>
        <taxon>Eukaryota</taxon>
        <taxon>Fungi</taxon>
        <taxon>Dikarya</taxon>
        <taxon>Basidiomycota</taxon>
        <taxon>Agaricomycotina</taxon>
        <taxon>Agaricomycetes</taxon>
        <taxon>Agaricomycetidae</taxon>
        <taxon>Jaapiales</taxon>
        <taxon>Jaapiaceae</taxon>
        <taxon>Jaapia</taxon>
    </lineage>
</organism>
<keyword evidence="6" id="KW-0805">Transcription regulation</keyword>
<dbReference type="PANTHER" id="PTHR31576">
    <property type="entry name" value="TATA BOX-BINDING PROTEIN-ASSOCIATED FACTOR RNA POLYMERASE I SUBUNIT B"/>
    <property type="match status" value="1"/>
</dbReference>
<feature type="region of interest" description="Disordered" evidence="10">
    <location>
        <begin position="503"/>
        <end position="536"/>
    </location>
</feature>